<evidence type="ECO:0000256" key="3">
    <source>
        <dbReference type="SAM" id="MobiDB-lite"/>
    </source>
</evidence>
<evidence type="ECO:0000256" key="1">
    <source>
        <dbReference type="ARBA" id="ARBA00022741"/>
    </source>
</evidence>
<dbReference type="OrthoDB" id="192887at2759"/>
<dbReference type="PROSITE" id="PS50011">
    <property type="entry name" value="PROTEIN_KINASE_DOM"/>
    <property type="match status" value="1"/>
</dbReference>
<feature type="region of interest" description="Disordered" evidence="3">
    <location>
        <begin position="1"/>
        <end position="47"/>
    </location>
</feature>
<feature type="compositionally biased region" description="Basic and acidic residues" evidence="3">
    <location>
        <begin position="1"/>
        <end position="17"/>
    </location>
</feature>
<keyword evidence="2" id="KW-0067">ATP-binding</keyword>
<gene>
    <name evidence="5" type="ORF">Plil01_000037800</name>
</gene>
<dbReference type="PANTHER" id="PTHR24055">
    <property type="entry name" value="MITOGEN-ACTIVATED PROTEIN KINASE"/>
    <property type="match status" value="1"/>
</dbReference>
<sequence length="182" mass="20537">MSMEELSKHLYSPKDSKSPTTSDGGTTSAPSPGSASSTPSSSGEFPKMRRQLTKHVVTRWYRAPELILLQDYDFSVDMWSVGCIFAELLSMQVESCPRYQERVPLFPGRSCFPLSADRPTTYSDKLDQLNVIFNVIGTPGEDDIGSLGEVKQYLRKLPKKDPRDLREVRNVCWIEGPWQLLC</sequence>
<dbReference type="GO" id="GO:0005524">
    <property type="term" value="F:ATP binding"/>
    <property type="evidence" value="ECO:0007669"/>
    <property type="project" value="UniProtKB-KW"/>
</dbReference>
<evidence type="ECO:0000259" key="4">
    <source>
        <dbReference type="PROSITE" id="PS50011"/>
    </source>
</evidence>
<reference evidence="5" key="1">
    <citation type="submission" date="2023-04" db="EMBL/GenBank/DDBJ databases">
        <title>Phytophthora lilii NBRC 32176.</title>
        <authorList>
            <person name="Ichikawa N."/>
            <person name="Sato H."/>
            <person name="Tonouchi N."/>
        </authorList>
    </citation>
    <scope>NUCLEOTIDE SEQUENCE</scope>
    <source>
        <strain evidence="5">NBRC 32176</strain>
    </source>
</reference>
<evidence type="ECO:0000313" key="6">
    <source>
        <dbReference type="Proteomes" id="UP001165083"/>
    </source>
</evidence>
<dbReference type="AlphaFoldDB" id="A0A9W6TBS1"/>
<dbReference type="Pfam" id="PF00069">
    <property type="entry name" value="Pkinase"/>
    <property type="match status" value="1"/>
</dbReference>
<dbReference type="InterPro" id="IPR000719">
    <property type="entry name" value="Prot_kinase_dom"/>
</dbReference>
<feature type="compositionally biased region" description="Low complexity" evidence="3">
    <location>
        <begin position="18"/>
        <end position="43"/>
    </location>
</feature>
<dbReference type="SUPFAM" id="SSF56112">
    <property type="entry name" value="Protein kinase-like (PK-like)"/>
    <property type="match status" value="1"/>
</dbReference>
<protein>
    <submittedName>
        <fullName evidence="5">Unnamed protein product</fullName>
    </submittedName>
</protein>
<dbReference type="InterPro" id="IPR050117">
    <property type="entry name" value="MAPK"/>
</dbReference>
<dbReference type="Proteomes" id="UP001165083">
    <property type="component" value="Unassembled WGS sequence"/>
</dbReference>
<accession>A0A9W6TBS1</accession>
<keyword evidence="1" id="KW-0547">Nucleotide-binding</keyword>
<evidence type="ECO:0000313" key="5">
    <source>
        <dbReference type="EMBL" id="GMF09478.1"/>
    </source>
</evidence>
<feature type="domain" description="Protein kinase" evidence="4">
    <location>
        <begin position="1"/>
        <end position="179"/>
    </location>
</feature>
<dbReference type="InterPro" id="IPR011009">
    <property type="entry name" value="Kinase-like_dom_sf"/>
</dbReference>
<proteinExistence type="predicted"/>
<dbReference type="EMBL" id="BSXW01000010">
    <property type="protein sequence ID" value="GMF09478.1"/>
    <property type="molecule type" value="Genomic_DNA"/>
</dbReference>
<evidence type="ECO:0000256" key="2">
    <source>
        <dbReference type="ARBA" id="ARBA00022840"/>
    </source>
</evidence>
<keyword evidence="6" id="KW-1185">Reference proteome</keyword>
<name>A0A9W6TBS1_9STRA</name>
<dbReference type="GO" id="GO:0004672">
    <property type="term" value="F:protein kinase activity"/>
    <property type="evidence" value="ECO:0007669"/>
    <property type="project" value="InterPro"/>
</dbReference>
<organism evidence="5 6">
    <name type="scientific">Phytophthora lilii</name>
    <dbReference type="NCBI Taxonomy" id="2077276"/>
    <lineage>
        <taxon>Eukaryota</taxon>
        <taxon>Sar</taxon>
        <taxon>Stramenopiles</taxon>
        <taxon>Oomycota</taxon>
        <taxon>Peronosporomycetes</taxon>
        <taxon>Peronosporales</taxon>
        <taxon>Peronosporaceae</taxon>
        <taxon>Phytophthora</taxon>
    </lineage>
</organism>
<dbReference type="Gene3D" id="1.10.510.10">
    <property type="entry name" value="Transferase(Phosphotransferase) domain 1"/>
    <property type="match status" value="1"/>
</dbReference>
<comment type="caution">
    <text evidence="5">The sequence shown here is derived from an EMBL/GenBank/DDBJ whole genome shotgun (WGS) entry which is preliminary data.</text>
</comment>